<keyword evidence="2" id="KW-1185">Reference proteome</keyword>
<dbReference type="EMBL" id="JAGMUU010000018">
    <property type="protein sequence ID" value="KAH7133177.1"/>
    <property type="molecule type" value="Genomic_DNA"/>
</dbReference>
<evidence type="ECO:0000313" key="1">
    <source>
        <dbReference type="EMBL" id="KAH7133177.1"/>
    </source>
</evidence>
<dbReference type="AlphaFoldDB" id="A0A9P9E9A7"/>
<proteinExistence type="predicted"/>
<sequence>MFDKQVVSSLCLVGDPVSPIELFKYDIAVTPHSHVASELTGVKRFLQGMDEYKDRIRNCIPKRPSLTLLSRIFDQDGAKPTG</sequence>
<dbReference type="Proteomes" id="UP000717696">
    <property type="component" value="Unassembled WGS sequence"/>
</dbReference>
<gene>
    <name evidence="1" type="ORF">B0J13DRAFT_626192</name>
</gene>
<accession>A0A9P9E9A7</accession>
<protein>
    <submittedName>
        <fullName evidence="1">Uncharacterized protein</fullName>
    </submittedName>
</protein>
<comment type="caution">
    <text evidence="1">The sequence shown here is derived from an EMBL/GenBank/DDBJ whole genome shotgun (WGS) entry which is preliminary data.</text>
</comment>
<organism evidence="1 2">
    <name type="scientific">Dactylonectria estremocensis</name>
    <dbReference type="NCBI Taxonomy" id="1079267"/>
    <lineage>
        <taxon>Eukaryota</taxon>
        <taxon>Fungi</taxon>
        <taxon>Dikarya</taxon>
        <taxon>Ascomycota</taxon>
        <taxon>Pezizomycotina</taxon>
        <taxon>Sordariomycetes</taxon>
        <taxon>Hypocreomycetidae</taxon>
        <taxon>Hypocreales</taxon>
        <taxon>Nectriaceae</taxon>
        <taxon>Dactylonectria</taxon>
    </lineage>
</organism>
<dbReference type="OrthoDB" id="5242670at2759"/>
<reference evidence="1" key="1">
    <citation type="journal article" date="2021" name="Nat. Commun.">
        <title>Genetic determinants of endophytism in the Arabidopsis root mycobiome.</title>
        <authorList>
            <person name="Mesny F."/>
            <person name="Miyauchi S."/>
            <person name="Thiergart T."/>
            <person name="Pickel B."/>
            <person name="Atanasova L."/>
            <person name="Karlsson M."/>
            <person name="Huettel B."/>
            <person name="Barry K.W."/>
            <person name="Haridas S."/>
            <person name="Chen C."/>
            <person name="Bauer D."/>
            <person name="Andreopoulos W."/>
            <person name="Pangilinan J."/>
            <person name="LaButti K."/>
            <person name="Riley R."/>
            <person name="Lipzen A."/>
            <person name="Clum A."/>
            <person name="Drula E."/>
            <person name="Henrissat B."/>
            <person name="Kohler A."/>
            <person name="Grigoriev I.V."/>
            <person name="Martin F.M."/>
            <person name="Hacquard S."/>
        </authorList>
    </citation>
    <scope>NUCLEOTIDE SEQUENCE</scope>
    <source>
        <strain evidence="1">MPI-CAGE-AT-0021</strain>
    </source>
</reference>
<name>A0A9P9E9A7_9HYPO</name>
<evidence type="ECO:0000313" key="2">
    <source>
        <dbReference type="Proteomes" id="UP000717696"/>
    </source>
</evidence>